<dbReference type="PANTHER" id="PTHR18947:SF30">
    <property type="entry name" value="GIRDIN"/>
    <property type="match status" value="1"/>
</dbReference>
<evidence type="ECO:0000313" key="2">
    <source>
        <dbReference type="EMBL" id="CAJ0963314.1"/>
    </source>
</evidence>
<feature type="coiled-coil region" evidence="1">
    <location>
        <begin position="20"/>
        <end position="130"/>
    </location>
</feature>
<dbReference type="Proteomes" id="UP001176940">
    <property type="component" value="Unassembled WGS sequence"/>
</dbReference>
<comment type="caution">
    <text evidence="2">The sequence shown here is derived from an EMBL/GenBank/DDBJ whole genome shotgun (WGS) entry which is preliminary data.</text>
</comment>
<keyword evidence="3" id="KW-1185">Reference proteome</keyword>
<name>A0ABN9MAK1_9NEOB</name>
<gene>
    <name evidence="2" type="ORF">RIMI_LOCUS18628098</name>
</gene>
<evidence type="ECO:0000313" key="3">
    <source>
        <dbReference type="Proteomes" id="UP001176940"/>
    </source>
</evidence>
<protein>
    <submittedName>
        <fullName evidence="2">Uncharacterized protein</fullName>
    </submittedName>
</protein>
<evidence type="ECO:0000256" key="1">
    <source>
        <dbReference type="SAM" id="Coils"/>
    </source>
</evidence>
<dbReference type="EMBL" id="CAUEEQ010057364">
    <property type="protein sequence ID" value="CAJ0963314.1"/>
    <property type="molecule type" value="Genomic_DNA"/>
</dbReference>
<reference evidence="2" key="1">
    <citation type="submission" date="2023-07" db="EMBL/GenBank/DDBJ databases">
        <authorList>
            <person name="Stuckert A."/>
        </authorList>
    </citation>
    <scope>NUCLEOTIDE SEQUENCE</scope>
</reference>
<sequence>MKLLTDARSARLYRDELDALREKAIRVDKLESEVSRFKERLHDIEFYKARVEELKEDNQVLLETKNMLEDQLEGARGRSDKLHELEKENIQMKARFHDLEMERDLDRKRVEELMEENMSLEMAQKQSMDESLHLGWELEQLSKTSDLPETPQKSLGHEVNELTSSRLLKLEMENQTLLTTVEELKNAMGSAEGASAKILKMEKENQRLCKKLEKIEAELNHERQSIESSQHLSNDLMKEKSQLEKIIETLRENSERQV</sequence>
<accession>A0ABN9MAK1</accession>
<proteinExistence type="predicted"/>
<keyword evidence="1" id="KW-0175">Coiled coil</keyword>
<dbReference type="PANTHER" id="PTHR18947">
    <property type="entry name" value="HOOK PROTEINS"/>
    <property type="match status" value="1"/>
</dbReference>
<feature type="coiled-coil region" evidence="1">
    <location>
        <begin position="167"/>
        <end position="253"/>
    </location>
</feature>
<organism evidence="2 3">
    <name type="scientific">Ranitomeya imitator</name>
    <name type="common">mimic poison frog</name>
    <dbReference type="NCBI Taxonomy" id="111125"/>
    <lineage>
        <taxon>Eukaryota</taxon>
        <taxon>Metazoa</taxon>
        <taxon>Chordata</taxon>
        <taxon>Craniata</taxon>
        <taxon>Vertebrata</taxon>
        <taxon>Euteleostomi</taxon>
        <taxon>Amphibia</taxon>
        <taxon>Batrachia</taxon>
        <taxon>Anura</taxon>
        <taxon>Neobatrachia</taxon>
        <taxon>Hyloidea</taxon>
        <taxon>Dendrobatidae</taxon>
        <taxon>Dendrobatinae</taxon>
        <taxon>Ranitomeya</taxon>
    </lineage>
</organism>